<dbReference type="EMBL" id="CAJJDN010000007">
    <property type="protein sequence ID" value="CAD8053014.1"/>
    <property type="molecule type" value="Genomic_DNA"/>
</dbReference>
<accession>A0A8S1KPS5</accession>
<keyword evidence="1" id="KW-0809">Transit peptide</keyword>
<comment type="caution">
    <text evidence="4">The sequence shown here is derived from an EMBL/GenBank/DDBJ whole genome shotgun (WGS) entry which is preliminary data.</text>
</comment>
<dbReference type="PROSITE" id="PS50969">
    <property type="entry name" value="FCP1"/>
    <property type="match status" value="1"/>
</dbReference>
<keyword evidence="1" id="KW-0813">Transport</keyword>
<dbReference type="Pfam" id="PF03031">
    <property type="entry name" value="NIF"/>
    <property type="match status" value="1"/>
</dbReference>
<dbReference type="InterPro" id="IPR050365">
    <property type="entry name" value="TIM50"/>
</dbReference>
<dbReference type="GO" id="GO:0005744">
    <property type="term" value="C:TIM23 mitochondrial import inner membrane translocase complex"/>
    <property type="evidence" value="ECO:0007669"/>
    <property type="project" value="UniProtKB-UniRule"/>
</dbReference>
<comment type="subcellular location">
    <subcellularLocation>
        <location evidence="1">Mitochondrion inner membrane</location>
        <topology evidence="1">Single-pass membrane protein</topology>
    </subcellularLocation>
</comment>
<protein>
    <recommendedName>
        <fullName evidence="1">Mitochondrial import inner membrane translocase subunit TIM50</fullName>
    </recommendedName>
</protein>
<dbReference type="GO" id="GO:0015031">
    <property type="term" value="P:protein transport"/>
    <property type="evidence" value="ECO:0007669"/>
    <property type="project" value="UniProtKB-KW"/>
</dbReference>
<feature type="domain" description="FCP1 homology" evidence="3">
    <location>
        <begin position="166"/>
        <end position="319"/>
    </location>
</feature>
<reference evidence="4" key="1">
    <citation type="submission" date="2021-01" db="EMBL/GenBank/DDBJ databases">
        <authorList>
            <consortium name="Genoscope - CEA"/>
            <person name="William W."/>
        </authorList>
    </citation>
    <scope>NUCLEOTIDE SEQUENCE</scope>
</reference>
<keyword evidence="1" id="KW-0496">Mitochondrion</keyword>
<dbReference type="SMART" id="SM00577">
    <property type="entry name" value="CPDc"/>
    <property type="match status" value="1"/>
</dbReference>
<evidence type="ECO:0000313" key="5">
    <source>
        <dbReference type="Proteomes" id="UP000692954"/>
    </source>
</evidence>
<dbReference type="AlphaFoldDB" id="A0A8S1KPS5"/>
<feature type="region of interest" description="Disordered" evidence="2">
    <location>
        <begin position="66"/>
        <end position="85"/>
    </location>
</feature>
<dbReference type="InterPro" id="IPR004274">
    <property type="entry name" value="FCP1_dom"/>
</dbReference>
<keyword evidence="1" id="KW-0811">Translocation</keyword>
<name>A0A8S1KPS5_9CILI</name>
<comment type="similarity">
    <text evidence="1">Belongs to the TIM50 family.</text>
</comment>
<gene>
    <name evidence="4" type="ORF">PSON_ATCC_30995.1.T0070124</name>
</gene>
<keyword evidence="1" id="KW-0653">Protein transport</keyword>
<dbReference type="PANTHER" id="PTHR12210">
    <property type="entry name" value="DULLARD PROTEIN PHOSPHATASE"/>
    <property type="match status" value="1"/>
</dbReference>
<evidence type="ECO:0000313" key="4">
    <source>
        <dbReference type="EMBL" id="CAD8053014.1"/>
    </source>
</evidence>
<evidence type="ECO:0000256" key="2">
    <source>
        <dbReference type="SAM" id="MobiDB-lite"/>
    </source>
</evidence>
<dbReference type="CDD" id="cd07521">
    <property type="entry name" value="HAD_FCP1-like"/>
    <property type="match status" value="1"/>
</dbReference>
<sequence>MNTKTFSFQKNRVNSEQWKQLQRDPQLLKLAQQLNRNRTQSNITTSKQIKLGNQSISRIKLNSIKIDSNDDSSNQNNQNDEKAKQKLIITSRSAQFTKKLNLINNVQLKKVHHGNYFYDKIKEILASGLKDNSPLKKMSRDALNQIHMMITYQEFIPEVTLLYQGKSQKQFKIAFDLDETLIHTEEVQKDKVYDFQNNEFGVFIRPYCRHVLKELSMVADLFVFTSANQKYAKTIINLIDPENIYFKGHFCRNHCISLQSRIQLKHLGILSNDHSKIVIIDNSPIFYMGQPYNGIPIAPFIDDTQDNELLKLHNLLTEKILQSDDVRITIRRFFQYDIFRQFSDGISAFNILYN</sequence>
<feature type="compositionally biased region" description="Low complexity" evidence="2">
    <location>
        <begin position="66"/>
        <end position="78"/>
    </location>
</feature>
<keyword evidence="5" id="KW-1185">Reference proteome</keyword>
<comment type="function">
    <text evidence="1">Essential component of the TIM23 complex, a complex that mediates the translocation of transit peptide-containing proteins across the mitochondrial inner membrane.</text>
</comment>
<dbReference type="Proteomes" id="UP000692954">
    <property type="component" value="Unassembled WGS sequence"/>
</dbReference>
<dbReference type="OrthoDB" id="277011at2759"/>
<evidence type="ECO:0000256" key="1">
    <source>
        <dbReference type="RuleBase" id="RU365079"/>
    </source>
</evidence>
<evidence type="ECO:0000259" key="3">
    <source>
        <dbReference type="PROSITE" id="PS50969"/>
    </source>
</evidence>
<organism evidence="4 5">
    <name type="scientific">Paramecium sonneborni</name>
    <dbReference type="NCBI Taxonomy" id="65129"/>
    <lineage>
        <taxon>Eukaryota</taxon>
        <taxon>Sar</taxon>
        <taxon>Alveolata</taxon>
        <taxon>Ciliophora</taxon>
        <taxon>Intramacronucleata</taxon>
        <taxon>Oligohymenophorea</taxon>
        <taxon>Peniculida</taxon>
        <taxon>Parameciidae</taxon>
        <taxon>Paramecium</taxon>
    </lineage>
</organism>
<comment type="subunit">
    <text evidence="1">Component of the TIM23 complex.</text>
</comment>
<proteinExistence type="inferred from homology"/>
<dbReference type="FunFam" id="3.40.50.1000:FF:000184">
    <property type="entry name" value="Uncharacterized protein"/>
    <property type="match status" value="1"/>
</dbReference>